<name>A0A016U3M5_9BILA</name>
<dbReference type="AlphaFoldDB" id="A0A016U3M5"/>
<sequence length="81" mass="9332">MVPLTHACIIECHPSVPLFGLRYATPAVRRLGVRKRWKTRLTDGRVCIIVREKGVEPDDSDWRIRAARHAHLFDSYGAKHK</sequence>
<gene>
    <name evidence="1" type="primary">Acey_s0061.g3216</name>
    <name evidence="1" type="ORF">Y032_0061g3216</name>
</gene>
<dbReference type="EMBL" id="JARK01001397">
    <property type="protein sequence ID" value="EYC09218.1"/>
    <property type="molecule type" value="Genomic_DNA"/>
</dbReference>
<reference evidence="2" key="1">
    <citation type="journal article" date="2015" name="Nat. Genet.">
        <title>The genome and transcriptome of the zoonotic hookworm Ancylostoma ceylanicum identify infection-specific gene families.</title>
        <authorList>
            <person name="Schwarz E.M."/>
            <person name="Hu Y."/>
            <person name="Antoshechkin I."/>
            <person name="Miller M.M."/>
            <person name="Sternberg P.W."/>
            <person name="Aroian R.V."/>
        </authorList>
    </citation>
    <scope>NUCLEOTIDE SEQUENCE</scope>
    <source>
        <strain evidence="2">HY135</strain>
    </source>
</reference>
<dbReference type="Proteomes" id="UP000024635">
    <property type="component" value="Unassembled WGS sequence"/>
</dbReference>
<protein>
    <submittedName>
        <fullName evidence="1">Uncharacterized protein</fullName>
    </submittedName>
</protein>
<keyword evidence="2" id="KW-1185">Reference proteome</keyword>
<accession>A0A016U3M5</accession>
<evidence type="ECO:0000313" key="1">
    <source>
        <dbReference type="EMBL" id="EYC09218.1"/>
    </source>
</evidence>
<organism evidence="1 2">
    <name type="scientific">Ancylostoma ceylanicum</name>
    <dbReference type="NCBI Taxonomy" id="53326"/>
    <lineage>
        <taxon>Eukaryota</taxon>
        <taxon>Metazoa</taxon>
        <taxon>Ecdysozoa</taxon>
        <taxon>Nematoda</taxon>
        <taxon>Chromadorea</taxon>
        <taxon>Rhabditida</taxon>
        <taxon>Rhabditina</taxon>
        <taxon>Rhabditomorpha</taxon>
        <taxon>Strongyloidea</taxon>
        <taxon>Ancylostomatidae</taxon>
        <taxon>Ancylostomatinae</taxon>
        <taxon>Ancylostoma</taxon>
    </lineage>
</organism>
<evidence type="ECO:0000313" key="2">
    <source>
        <dbReference type="Proteomes" id="UP000024635"/>
    </source>
</evidence>
<comment type="caution">
    <text evidence="1">The sequence shown here is derived from an EMBL/GenBank/DDBJ whole genome shotgun (WGS) entry which is preliminary data.</text>
</comment>
<proteinExistence type="predicted"/>